<protein>
    <recommendedName>
        <fullName evidence="4">Methylosome subunit pICln</fullName>
    </recommendedName>
</protein>
<dbReference type="PRINTS" id="PR01348">
    <property type="entry name" value="ICLNCHANNEL"/>
</dbReference>
<dbReference type="EMBL" id="KB307434">
    <property type="protein sequence ID" value="ELT98946.1"/>
    <property type="molecule type" value="Genomic_DNA"/>
</dbReference>
<evidence type="ECO:0000256" key="2">
    <source>
        <dbReference type="ARBA" id="ARBA00004496"/>
    </source>
</evidence>
<dbReference type="OrthoDB" id="19714at2759"/>
<dbReference type="AlphaFoldDB" id="R7U5I0"/>
<proteinExistence type="inferred from homology"/>
<gene>
    <name evidence="9" type="ORF">CAPTEDRAFT_184496</name>
</gene>
<name>R7U5I0_CAPTE</name>
<evidence type="ECO:0000313" key="9">
    <source>
        <dbReference type="EMBL" id="ELT98946.1"/>
    </source>
</evidence>
<evidence type="ECO:0000256" key="7">
    <source>
        <dbReference type="ARBA" id="ARBA00045890"/>
    </source>
</evidence>
<dbReference type="EMBL" id="AMQN01010264">
    <property type="status" value="NOT_ANNOTATED_CDS"/>
    <property type="molecule type" value="Genomic_DNA"/>
</dbReference>
<comment type="similarity">
    <text evidence="3">Belongs to the pICln (TC 1.A.47) family.</text>
</comment>
<evidence type="ECO:0000256" key="6">
    <source>
        <dbReference type="ARBA" id="ARBA00023242"/>
    </source>
</evidence>
<sequence length="216" mass="24036">MVVLTSFQPPEDGVRHKQDNTRALVCTRDMGNGSLFITESRVSWVGVNGQGFSLEYPHISLHAVSRDPSSHPDPCLYLMLDADVNEAEQNSSDSEDENEKMSEVRFVPADPQCCEFCVFALSCLTVSFAVDALYKAMSECQVLHPDPEQGEQSDDGWEGQGDGFFTAEDDLENLTPEGRARLEHLENILQQNNEQHANGADEDMDTSQFEDADNLE</sequence>
<evidence type="ECO:0000256" key="3">
    <source>
        <dbReference type="ARBA" id="ARBA00007054"/>
    </source>
</evidence>
<keyword evidence="11" id="KW-1185">Reference proteome</keyword>
<dbReference type="PANTHER" id="PTHR21399:SF0">
    <property type="entry name" value="METHYLOSOME SUBUNIT PICLN"/>
    <property type="match status" value="1"/>
</dbReference>
<reference evidence="10" key="3">
    <citation type="submission" date="2015-06" db="UniProtKB">
        <authorList>
            <consortium name="EnsemblMetazoa"/>
        </authorList>
    </citation>
    <scope>IDENTIFICATION</scope>
</reference>
<evidence type="ECO:0000256" key="1">
    <source>
        <dbReference type="ARBA" id="ARBA00004123"/>
    </source>
</evidence>
<dbReference type="InterPro" id="IPR039924">
    <property type="entry name" value="ICln/Lot5/Saf5"/>
</dbReference>
<dbReference type="GO" id="GO:0000387">
    <property type="term" value="P:spliceosomal snRNP assembly"/>
    <property type="evidence" value="ECO:0007669"/>
    <property type="project" value="InterPro"/>
</dbReference>
<comment type="function">
    <text evidence="7">Involved in both the assembly of spliceosomal snRNPs and the methylation of Sm proteins. Chaperone that regulates the assembly of spliceosomal U1, U2, U4 and U5 small nuclear ribonucleoproteins (snRNPs), the building blocks of the spliceosome, and thereby plays an important role in the splicing of cellular pre-mRNAs. Most spliceosomal snRNPs contain a common set of Sm proteins SNRPB, SNRPD1, SNRPD2, SNRPD3, SNRPE, SNRPF and SNRPG that assemble in a heptameric protein ring on the Sm site of the small nuclear RNA to form the core snRNP (Sm core). In the cytosol, the Sm proteins SNRPD1, SNRPD2, SNRPE, SNRPF and SNRPG are trapped in an inactive 6S pICln-Sm complex by the chaperone CLNS1A that controls the assembly of the core snRNP. Dissociation by the SMN complex of CLNS1A from the trapped Sm proteins and their transfer to an SMN-Sm complex triggers the assembly of core snRNPs and their transport to the nucleus.</text>
</comment>
<evidence type="ECO:0000256" key="4">
    <source>
        <dbReference type="ARBA" id="ARBA00015653"/>
    </source>
</evidence>
<dbReference type="Gene3D" id="2.30.29.30">
    <property type="entry name" value="Pleckstrin-homology domain (PH domain)/Phosphotyrosine-binding domain (PTB)"/>
    <property type="match status" value="1"/>
</dbReference>
<evidence type="ECO:0000256" key="8">
    <source>
        <dbReference type="SAM" id="MobiDB-lite"/>
    </source>
</evidence>
<evidence type="ECO:0000313" key="10">
    <source>
        <dbReference type="EnsemblMetazoa" id="CapteP184496"/>
    </source>
</evidence>
<feature type="compositionally biased region" description="Acidic residues" evidence="8">
    <location>
        <begin position="200"/>
        <end position="216"/>
    </location>
</feature>
<feature type="compositionally biased region" description="Acidic residues" evidence="8">
    <location>
        <begin position="148"/>
        <end position="157"/>
    </location>
</feature>
<dbReference type="GO" id="GO:0045292">
    <property type="term" value="P:mRNA cis splicing, via spliceosome"/>
    <property type="evidence" value="ECO:0007669"/>
    <property type="project" value="TreeGrafter"/>
</dbReference>
<dbReference type="EnsemblMetazoa" id="CapteT184496">
    <property type="protein sequence ID" value="CapteP184496"/>
    <property type="gene ID" value="CapteG184496"/>
</dbReference>
<dbReference type="Proteomes" id="UP000014760">
    <property type="component" value="Unassembled WGS sequence"/>
</dbReference>
<dbReference type="GO" id="GO:0005681">
    <property type="term" value="C:spliceosomal complex"/>
    <property type="evidence" value="ECO:0007669"/>
    <property type="project" value="TreeGrafter"/>
</dbReference>
<evidence type="ECO:0000256" key="5">
    <source>
        <dbReference type="ARBA" id="ARBA00022490"/>
    </source>
</evidence>
<reference evidence="11" key="1">
    <citation type="submission" date="2012-12" db="EMBL/GenBank/DDBJ databases">
        <authorList>
            <person name="Hellsten U."/>
            <person name="Grimwood J."/>
            <person name="Chapman J.A."/>
            <person name="Shapiro H."/>
            <person name="Aerts A."/>
            <person name="Otillar R.P."/>
            <person name="Terry A.Y."/>
            <person name="Boore J.L."/>
            <person name="Simakov O."/>
            <person name="Marletaz F."/>
            <person name="Cho S.-J."/>
            <person name="Edsinger-Gonzales E."/>
            <person name="Havlak P."/>
            <person name="Kuo D.-H."/>
            <person name="Larsson T."/>
            <person name="Lv J."/>
            <person name="Arendt D."/>
            <person name="Savage R."/>
            <person name="Osoegawa K."/>
            <person name="de Jong P."/>
            <person name="Lindberg D.R."/>
            <person name="Seaver E.C."/>
            <person name="Weisblat D.A."/>
            <person name="Putnam N.H."/>
            <person name="Grigoriev I.V."/>
            <person name="Rokhsar D.S."/>
        </authorList>
    </citation>
    <scope>NUCLEOTIDE SEQUENCE</scope>
    <source>
        <strain evidence="11">I ESC-2004</strain>
    </source>
</reference>
<dbReference type="STRING" id="283909.R7U5I0"/>
<comment type="subcellular location">
    <subcellularLocation>
        <location evidence="2">Cytoplasm</location>
    </subcellularLocation>
    <subcellularLocation>
        <location evidence="1">Nucleus</location>
    </subcellularLocation>
</comment>
<dbReference type="HOGENOM" id="CLU_077804_2_1_1"/>
<organism evidence="9">
    <name type="scientific">Capitella teleta</name>
    <name type="common">Polychaete worm</name>
    <dbReference type="NCBI Taxonomy" id="283909"/>
    <lineage>
        <taxon>Eukaryota</taxon>
        <taxon>Metazoa</taxon>
        <taxon>Spiralia</taxon>
        <taxon>Lophotrochozoa</taxon>
        <taxon>Annelida</taxon>
        <taxon>Polychaeta</taxon>
        <taxon>Sedentaria</taxon>
        <taxon>Scolecida</taxon>
        <taxon>Capitellidae</taxon>
        <taxon>Capitella</taxon>
    </lineage>
</organism>
<accession>R7U5I0</accession>
<keyword evidence="5" id="KW-0963">Cytoplasm</keyword>
<dbReference type="PANTHER" id="PTHR21399">
    <property type="entry name" value="CHLORIDE CONDUCTANCE REGULATORY PROTEIN ICLN"/>
    <property type="match status" value="1"/>
</dbReference>
<keyword evidence="6" id="KW-0539">Nucleus</keyword>
<dbReference type="GO" id="GO:0005829">
    <property type="term" value="C:cytosol"/>
    <property type="evidence" value="ECO:0007669"/>
    <property type="project" value="InterPro"/>
</dbReference>
<dbReference type="GO" id="GO:0006821">
    <property type="term" value="P:chloride transport"/>
    <property type="evidence" value="ECO:0007669"/>
    <property type="project" value="InterPro"/>
</dbReference>
<dbReference type="FunCoup" id="R7U5I0">
    <property type="interactions" value="1096"/>
</dbReference>
<dbReference type="InterPro" id="IPR003521">
    <property type="entry name" value="ICln"/>
</dbReference>
<evidence type="ECO:0000313" key="11">
    <source>
        <dbReference type="Proteomes" id="UP000014760"/>
    </source>
</evidence>
<reference evidence="9 11" key="2">
    <citation type="journal article" date="2013" name="Nature">
        <title>Insights into bilaterian evolution from three spiralian genomes.</title>
        <authorList>
            <person name="Simakov O."/>
            <person name="Marletaz F."/>
            <person name="Cho S.J."/>
            <person name="Edsinger-Gonzales E."/>
            <person name="Havlak P."/>
            <person name="Hellsten U."/>
            <person name="Kuo D.H."/>
            <person name="Larsson T."/>
            <person name="Lv J."/>
            <person name="Arendt D."/>
            <person name="Savage R."/>
            <person name="Osoegawa K."/>
            <person name="de Jong P."/>
            <person name="Grimwood J."/>
            <person name="Chapman J.A."/>
            <person name="Shapiro H."/>
            <person name="Aerts A."/>
            <person name="Otillar R.P."/>
            <person name="Terry A.Y."/>
            <person name="Boore J.L."/>
            <person name="Grigoriev I.V."/>
            <person name="Lindberg D.R."/>
            <person name="Seaver E.C."/>
            <person name="Weisblat D.A."/>
            <person name="Putnam N.H."/>
            <person name="Rokhsar D.S."/>
        </authorList>
    </citation>
    <scope>NUCLEOTIDE SEQUENCE</scope>
    <source>
        <strain evidence="9 11">I ESC-2004</strain>
    </source>
</reference>
<dbReference type="OMA" id="SAFPWEH"/>
<dbReference type="GO" id="GO:0005886">
    <property type="term" value="C:plasma membrane"/>
    <property type="evidence" value="ECO:0007669"/>
    <property type="project" value="InterPro"/>
</dbReference>
<dbReference type="GO" id="GO:0034709">
    <property type="term" value="C:methylosome"/>
    <property type="evidence" value="ECO:0007669"/>
    <property type="project" value="InterPro"/>
</dbReference>
<dbReference type="InterPro" id="IPR011993">
    <property type="entry name" value="PH-like_dom_sf"/>
</dbReference>
<dbReference type="Pfam" id="PF03517">
    <property type="entry name" value="Voldacs"/>
    <property type="match status" value="1"/>
</dbReference>
<feature type="region of interest" description="Disordered" evidence="8">
    <location>
        <begin position="185"/>
        <end position="216"/>
    </location>
</feature>
<dbReference type="GO" id="GO:0006884">
    <property type="term" value="P:cell volume homeostasis"/>
    <property type="evidence" value="ECO:0007669"/>
    <property type="project" value="InterPro"/>
</dbReference>
<feature type="region of interest" description="Disordered" evidence="8">
    <location>
        <begin position="145"/>
        <end position="168"/>
    </location>
</feature>
<dbReference type="GO" id="GO:0034715">
    <property type="term" value="C:pICln-Sm protein complex"/>
    <property type="evidence" value="ECO:0007669"/>
    <property type="project" value="InterPro"/>
</dbReference>